<feature type="compositionally biased region" description="Low complexity" evidence="1">
    <location>
        <begin position="103"/>
        <end position="146"/>
    </location>
</feature>
<protein>
    <submittedName>
        <fullName evidence="2">MarR family transcriptional regulator</fullName>
    </submittedName>
</protein>
<dbReference type="AlphaFoldDB" id="A0A291RC87"/>
<name>A0A291RC87_9NOCA</name>
<reference evidence="2 3" key="1">
    <citation type="submission" date="2017-10" db="EMBL/GenBank/DDBJ databases">
        <title>Comparative genomics between pathogenic Norcardia.</title>
        <authorList>
            <person name="Zeng L."/>
        </authorList>
    </citation>
    <scope>NUCLEOTIDE SEQUENCE [LARGE SCALE GENOMIC DNA]</scope>
    <source>
        <strain evidence="2 3">NC_YFY_NT001</strain>
    </source>
</reference>
<proteinExistence type="predicted"/>
<dbReference type="EMBL" id="CP023778">
    <property type="protein sequence ID" value="ATL65171.1"/>
    <property type="molecule type" value="Genomic_DNA"/>
</dbReference>
<sequence length="240" mass="24539">MNSAIATATPTAEKLWAALQQGPGSTAKELAESAGIGGSTARKLLVALERTGSAYRLEGGAGGSAQRPADRWYVLHTPANANAAAAEEDPAAEAEAGDEVLSTPAEPTAPTVPAEEADTALEPAEADAPAEPADTAAAGDTAPDTEAAAEPEDSERAEPDTAEPVVKGKRLAPGALRAMVQEFLTDCAGREFGPTELGRNLQHSVGAIHNALEKLVADGIVVKTCQAPKRYMIPQIEANA</sequence>
<dbReference type="GeneID" id="88356186"/>
<gene>
    <name evidence="2" type="ORF">CRH09_01900</name>
</gene>
<dbReference type="Proteomes" id="UP000221961">
    <property type="component" value="Chromosome"/>
</dbReference>
<organism evidence="2 3">
    <name type="scientific">Nocardia terpenica</name>
    <dbReference type="NCBI Taxonomy" id="455432"/>
    <lineage>
        <taxon>Bacteria</taxon>
        <taxon>Bacillati</taxon>
        <taxon>Actinomycetota</taxon>
        <taxon>Actinomycetes</taxon>
        <taxon>Mycobacteriales</taxon>
        <taxon>Nocardiaceae</taxon>
        <taxon>Nocardia</taxon>
    </lineage>
</organism>
<feature type="region of interest" description="Disordered" evidence="1">
    <location>
        <begin position="82"/>
        <end position="169"/>
    </location>
</feature>
<evidence type="ECO:0000313" key="2">
    <source>
        <dbReference type="EMBL" id="ATL65171.1"/>
    </source>
</evidence>
<feature type="compositionally biased region" description="Acidic residues" evidence="1">
    <location>
        <begin position="86"/>
        <end position="98"/>
    </location>
</feature>
<dbReference type="KEGG" id="ntp:CRH09_01900"/>
<accession>A0A291RC87</accession>
<evidence type="ECO:0000313" key="3">
    <source>
        <dbReference type="Proteomes" id="UP000221961"/>
    </source>
</evidence>
<evidence type="ECO:0000256" key="1">
    <source>
        <dbReference type="SAM" id="MobiDB-lite"/>
    </source>
</evidence>
<dbReference type="RefSeq" id="WP_098692485.1">
    <property type="nucleotide sequence ID" value="NZ_CP023778.1"/>
</dbReference>
<dbReference type="SUPFAM" id="SSF46785">
    <property type="entry name" value="Winged helix' DNA-binding domain"/>
    <property type="match status" value="1"/>
</dbReference>
<dbReference type="InterPro" id="IPR036390">
    <property type="entry name" value="WH_DNA-bd_sf"/>
</dbReference>